<evidence type="ECO:0000256" key="1">
    <source>
        <dbReference type="ARBA" id="ARBA00006174"/>
    </source>
</evidence>
<dbReference type="NCBIfam" id="NF006943">
    <property type="entry name" value="PRK09425.1"/>
    <property type="match status" value="1"/>
</dbReference>
<dbReference type="GO" id="GO:0019679">
    <property type="term" value="P:propionate metabolic process, methylcitrate cycle"/>
    <property type="evidence" value="ECO:0007669"/>
    <property type="project" value="InterPro"/>
</dbReference>
<evidence type="ECO:0000259" key="4">
    <source>
        <dbReference type="Pfam" id="PF03972"/>
    </source>
</evidence>
<dbReference type="FunFam" id="3.30.1330.120:FF:000001">
    <property type="entry name" value="2-methylcitrate dehydratase"/>
    <property type="match status" value="1"/>
</dbReference>
<feature type="domain" description="MmgE/PrpD C-terminal" evidence="5">
    <location>
        <begin position="347"/>
        <end position="528"/>
    </location>
</feature>
<dbReference type="Pfam" id="PF03972">
    <property type="entry name" value="MmgE_PrpD_N"/>
    <property type="match status" value="1"/>
</dbReference>
<dbReference type="InterPro" id="IPR036148">
    <property type="entry name" value="MmgE/PrpD_sf"/>
</dbReference>
<dbReference type="InterPro" id="IPR042188">
    <property type="entry name" value="MmgE/PrpD_sf_2"/>
</dbReference>
<comment type="similarity">
    <text evidence="1">Belongs to the PrpD family.</text>
</comment>
<dbReference type="Gene3D" id="1.10.4100.10">
    <property type="entry name" value="2-methylcitrate dehydratase PrpD"/>
    <property type="match status" value="1"/>
</dbReference>
<dbReference type="FunFam" id="1.10.4100.10:FF:000001">
    <property type="entry name" value="2-methylcitrate dehydratase"/>
    <property type="match status" value="1"/>
</dbReference>
<dbReference type="Gene3D" id="3.30.1330.120">
    <property type="entry name" value="2-methylcitrate dehydratase PrpD"/>
    <property type="match status" value="1"/>
</dbReference>
<evidence type="ECO:0000313" key="7">
    <source>
        <dbReference type="Proteomes" id="UP000191522"/>
    </source>
</evidence>
<keyword evidence="3" id="KW-0456">Lyase</keyword>
<proteinExistence type="inferred from homology"/>
<evidence type="ECO:0000259" key="5">
    <source>
        <dbReference type="Pfam" id="PF19305"/>
    </source>
</evidence>
<dbReference type="Proteomes" id="UP000191522">
    <property type="component" value="Unassembled WGS sequence"/>
</dbReference>
<dbReference type="InterPro" id="IPR045336">
    <property type="entry name" value="MmgE_PrpD_N"/>
</dbReference>
<dbReference type="PANTHER" id="PTHR16943:SF16">
    <property type="entry name" value="2-METHYLCITRATE DEHYDRATASE-RELATED"/>
    <property type="match status" value="1"/>
</dbReference>
<comment type="caution">
    <text evidence="6">The sequence shown here is derived from an EMBL/GenBank/DDBJ whole genome shotgun (WGS) entry which is preliminary data.</text>
</comment>
<reference evidence="7" key="1">
    <citation type="journal article" date="2017" name="Nat. Microbiol.">
        <title>Global analysis of biosynthetic gene clusters reveals vast potential of secondary metabolite production in Penicillium species.</title>
        <authorList>
            <person name="Nielsen J.C."/>
            <person name="Grijseels S."/>
            <person name="Prigent S."/>
            <person name="Ji B."/>
            <person name="Dainat J."/>
            <person name="Nielsen K.F."/>
            <person name="Frisvad J.C."/>
            <person name="Workman M."/>
            <person name="Nielsen J."/>
        </authorList>
    </citation>
    <scope>NUCLEOTIDE SEQUENCE [LARGE SCALE GENOMIC DNA]</scope>
    <source>
        <strain evidence="7">IBT 11843</strain>
    </source>
</reference>
<accession>A0A1V6PFF8</accession>
<dbReference type="GO" id="GO:0047547">
    <property type="term" value="F:2-methylcitrate dehydratase activity"/>
    <property type="evidence" value="ECO:0007669"/>
    <property type="project" value="InterPro"/>
</dbReference>
<evidence type="ECO:0000256" key="2">
    <source>
        <dbReference type="ARBA" id="ARBA00011245"/>
    </source>
</evidence>
<dbReference type="OMA" id="DHSVMYI"/>
<dbReference type="Pfam" id="PF19305">
    <property type="entry name" value="MmgE_PrpD_C"/>
    <property type="match status" value="1"/>
</dbReference>
<dbReference type="InterPro" id="IPR045337">
    <property type="entry name" value="MmgE_PrpD_C"/>
</dbReference>
<comment type="subunit">
    <text evidence="2">Monomer.</text>
</comment>
<dbReference type="STRING" id="69771.A0A1V6PFF8"/>
<dbReference type="SUPFAM" id="SSF103378">
    <property type="entry name" value="2-methylcitrate dehydratase PrpD"/>
    <property type="match status" value="1"/>
</dbReference>
<sequence>MSLPAIRRLTHSSPRTLARIPIPISRLPTSASFSLPCITSRVSRASRFSTMSARQSAAAPTAPANKAYDPEIQDMANYIHEYKVDSDLAYDTARLVFLDTLGCGLEALKFKECTKLLGPIVDGTIVPNGTRVFGTPYQLDPVNGAFNIGTMIRWLDYNDCWLAAEWGHPSDNLGGILAVADWISRTNRAGGKIGNGKILKIRDVLEAMIKAHEIQGVLALENSFNKVGLDHVLLVKVATAAVVAKMMGLTEEQTADAITQAFVDGQSLRTYRHSPNTMSRKSWAAGDACQRAVNLVLKVQKGEGGLHTVLSAPVWGFYDVLFGGNKLKFQRPYGSYVMENILFKVSYPAEFHSQTAIEAAQIINKKLAAMGKSAKDINEITNRTHEACVRIIDKQFKAMDNFADRDHCVQYMVATMLTFNRLNANDYADGSEAATSPLVEDLRKRIKCVEDPQFTEDYHNPSKRTIPNALTVTLKDGTVLEEVSVEAPLGHRLRREEAKPDILAKYKRHLEAHFDKARVDELLQVGWDRQALENYDVDKYVDLYVKDKMIPAL</sequence>
<gene>
    <name evidence="6" type="ORF">PENDEC_c006G00337</name>
</gene>
<organism evidence="6 7">
    <name type="scientific">Penicillium decumbens</name>
    <dbReference type="NCBI Taxonomy" id="69771"/>
    <lineage>
        <taxon>Eukaryota</taxon>
        <taxon>Fungi</taxon>
        <taxon>Dikarya</taxon>
        <taxon>Ascomycota</taxon>
        <taxon>Pezizomycotina</taxon>
        <taxon>Eurotiomycetes</taxon>
        <taxon>Eurotiomycetidae</taxon>
        <taxon>Eurotiales</taxon>
        <taxon>Aspergillaceae</taxon>
        <taxon>Penicillium</taxon>
    </lineage>
</organism>
<dbReference type="GO" id="GO:0005739">
    <property type="term" value="C:mitochondrion"/>
    <property type="evidence" value="ECO:0007669"/>
    <property type="project" value="TreeGrafter"/>
</dbReference>
<dbReference type="PANTHER" id="PTHR16943">
    <property type="entry name" value="2-METHYLCITRATE DEHYDRATASE-RELATED"/>
    <property type="match status" value="1"/>
</dbReference>
<dbReference type="NCBIfam" id="TIGR02330">
    <property type="entry name" value="prpD"/>
    <property type="match status" value="1"/>
</dbReference>
<evidence type="ECO:0000256" key="3">
    <source>
        <dbReference type="ARBA" id="ARBA00023239"/>
    </source>
</evidence>
<dbReference type="GO" id="GO:0051537">
    <property type="term" value="F:2 iron, 2 sulfur cluster binding"/>
    <property type="evidence" value="ECO:0007669"/>
    <property type="project" value="InterPro"/>
</dbReference>
<dbReference type="EMBL" id="MDYL01000006">
    <property type="protein sequence ID" value="OQD75745.1"/>
    <property type="molecule type" value="Genomic_DNA"/>
</dbReference>
<dbReference type="OrthoDB" id="10055203at2759"/>
<dbReference type="InterPro" id="IPR005656">
    <property type="entry name" value="MmgE_PrpD"/>
</dbReference>
<keyword evidence="7" id="KW-1185">Reference proteome</keyword>
<evidence type="ECO:0008006" key="8">
    <source>
        <dbReference type="Google" id="ProtNLM"/>
    </source>
</evidence>
<dbReference type="InterPro" id="IPR012705">
    <property type="entry name" value="2Me_IsoCit_deHydtase_PrpD"/>
</dbReference>
<evidence type="ECO:0000313" key="6">
    <source>
        <dbReference type="EMBL" id="OQD75745.1"/>
    </source>
</evidence>
<feature type="domain" description="MmgE/PrpD N-terminal" evidence="4">
    <location>
        <begin position="73"/>
        <end position="330"/>
    </location>
</feature>
<name>A0A1V6PFF8_PENDC</name>
<dbReference type="AlphaFoldDB" id="A0A1V6PFF8"/>
<protein>
    <recommendedName>
        <fullName evidence="8">2-methylcitrate dehydratase</fullName>
    </recommendedName>
</protein>
<dbReference type="InterPro" id="IPR042183">
    <property type="entry name" value="MmgE/PrpD_sf_1"/>
</dbReference>